<reference evidence="1" key="1">
    <citation type="submission" date="2018-02" db="EMBL/GenBank/DDBJ databases">
        <title>Rhizophora mucronata_Transcriptome.</title>
        <authorList>
            <person name="Meera S.P."/>
            <person name="Sreeshan A."/>
            <person name="Augustine A."/>
        </authorList>
    </citation>
    <scope>NUCLEOTIDE SEQUENCE</scope>
    <source>
        <tissue evidence="1">Leaf</tissue>
    </source>
</reference>
<name>A0A2P2QZ48_RHIMU</name>
<accession>A0A2P2QZ48</accession>
<evidence type="ECO:0000313" key="1">
    <source>
        <dbReference type="EMBL" id="MBX72144.1"/>
    </source>
</evidence>
<dbReference type="EMBL" id="GGEC01091660">
    <property type="protein sequence ID" value="MBX72144.1"/>
    <property type="molecule type" value="Transcribed_RNA"/>
</dbReference>
<protein>
    <submittedName>
        <fullName evidence="1">Uncharacterized protein</fullName>
    </submittedName>
</protein>
<organism evidence="1">
    <name type="scientific">Rhizophora mucronata</name>
    <name type="common">Asiatic mangrove</name>
    <dbReference type="NCBI Taxonomy" id="61149"/>
    <lineage>
        <taxon>Eukaryota</taxon>
        <taxon>Viridiplantae</taxon>
        <taxon>Streptophyta</taxon>
        <taxon>Embryophyta</taxon>
        <taxon>Tracheophyta</taxon>
        <taxon>Spermatophyta</taxon>
        <taxon>Magnoliopsida</taxon>
        <taxon>eudicotyledons</taxon>
        <taxon>Gunneridae</taxon>
        <taxon>Pentapetalae</taxon>
        <taxon>rosids</taxon>
        <taxon>fabids</taxon>
        <taxon>Malpighiales</taxon>
        <taxon>Rhizophoraceae</taxon>
        <taxon>Rhizophora</taxon>
    </lineage>
</organism>
<dbReference type="AlphaFoldDB" id="A0A2P2QZ48"/>
<proteinExistence type="predicted"/>
<sequence length="19" mass="2366">MCYLQESVLFYYLFTSQVM</sequence>